<reference evidence="3" key="1">
    <citation type="submission" date="2024-06" db="EMBL/GenBank/DDBJ databases">
        <authorList>
            <person name="Liu X."/>
            <person name="Lenzi L."/>
            <person name="Haldenby T S."/>
            <person name="Uol C."/>
        </authorList>
    </citation>
    <scope>NUCLEOTIDE SEQUENCE</scope>
</reference>
<sequence length="138" mass="15106">MMFSADRALVIKLAFVLSLLTISLCLPHWEGGYIFNAWNESLIMLSVGTLLFTGVICLGILFVMEVITTFSGEGCDSSVCQAVKIILISLGGIALLAGLVIHQIRYPVHWSFVLSLCACTLVIDMSLWMAGQQPRVRL</sequence>
<accession>A0AAV2SYP8</accession>
<evidence type="ECO:0000256" key="1">
    <source>
        <dbReference type="SAM" id="Phobius"/>
    </source>
</evidence>
<keyword evidence="1" id="KW-0472">Membrane</keyword>
<evidence type="ECO:0008006" key="5">
    <source>
        <dbReference type="Google" id="ProtNLM"/>
    </source>
</evidence>
<keyword evidence="1" id="KW-0812">Transmembrane</keyword>
<feature type="transmembrane region" description="Helical" evidence="1">
    <location>
        <begin position="85"/>
        <end position="104"/>
    </location>
</feature>
<feature type="transmembrane region" description="Helical" evidence="1">
    <location>
        <begin position="110"/>
        <end position="130"/>
    </location>
</feature>
<protein>
    <recommendedName>
        <fullName evidence="5">MARVEL domain-containing protein</fullName>
    </recommendedName>
</protein>
<keyword evidence="1" id="KW-1133">Transmembrane helix</keyword>
<proteinExistence type="predicted"/>
<dbReference type="EMBL" id="CAXLJL010000001">
    <property type="protein sequence ID" value="CAL5129345.1"/>
    <property type="molecule type" value="Genomic_DNA"/>
</dbReference>
<feature type="chain" id="PRO_5043977022" description="MARVEL domain-containing protein" evidence="2">
    <location>
        <begin position="26"/>
        <end position="138"/>
    </location>
</feature>
<evidence type="ECO:0000313" key="4">
    <source>
        <dbReference type="Proteomes" id="UP001497525"/>
    </source>
</evidence>
<comment type="caution">
    <text evidence="3">The sequence shown here is derived from an EMBL/GenBank/DDBJ whole genome shotgun (WGS) entry which is preliminary data.</text>
</comment>
<gene>
    <name evidence="3" type="ORF">CDAUBV1_LOCUS278</name>
</gene>
<evidence type="ECO:0000313" key="3">
    <source>
        <dbReference type="EMBL" id="CAL5129345.1"/>
    </source>
</evidence>
<feature type="signal peptide" evidence="2">
    <location>
        <begin position="1"/>
        <end position="25"/>
    </location>
</feature>
<keyword evidence="2" id="KW-0732">Signal</keyword>
<organism evidence="3 4">
    <name type="scientific">Calicophoron daubneyi</name>
    <name type="common">Rumen fluke</name>
    <name type="synonym">Paramphistomum daubneyi</name>
    <dbReference type="NCBI Taxonomy" id="300641"/>
    <lineage>
        <taxon>Eukaryota</taxon>
        <taxon>Metazoa</taxon>
        <taxon>Spiralia</taxon>
        <taxon>Lophotrochozoa</taxon>
        <taxon>Platyhelminthes</taxon>
        <taxon>Trematoda</taxon>
        <taxon>Digenea</taxon>
        <taxon>Plagiorchiida</taxon>
        <taxon>Pronocephalata</taxon>
        <taxon>Paramphistomoidea</taxon>
        <taxon>Paramphistomidae</taxon>
        <taxon>Calicophoron</taxon>
    </lineage>
</organism>
<name>A0AAV2SYP8_CALDB</name>
<dbReference type="Proteomes" id="UP001497525">
    <property type="component" value="Unassembled WGS sequence"/>
</dbReference>
<feature type="transmembrane region" description="Helical" evidence="1">
    <location>
        <begin position="41"/>
        <end position="64"/>
    </location>
</feature>
<evidence type="ECO:0000256" key="2">
    <source>
        <dbReference type="SAM" id="SignalP"/>
    </source>
</evidence>
<dbReference type="AlphaFoldDB" id="A0AAV2SYP8"/>